<evidence type="ECO:0000313" key="2">
    <source>
        <dbReference type="Proteomes" id="UP000799441"/>
    </source>
</evidence>
<evidence type="ECO:0000313" key="1">
    <source>
        <dbReference type="EMBL" id="KAF2716508.1"/>
    </source>
</evidence>
<dbReference type="Gene3D" id="6.20.350.10">
    <property type="match status" value="1"/>
</dbReference>
<organism evidence="1 2">
    <name type="scientific">Polychaeton citri CBS 116435</name>
    <dbReference type="NCBI Taxonomy" id="1314669"/>
    <lineage>
        <taxon>Eukaryota</taxon>
        <taxon>Fungi</taxon>
        <taxon>Dikarya</taxon>
        <taxon>Ascomycota</taxon>
        <taxon>Pezizomycotina</taxon>
        <taxon>Dothideomycetes</taxon>
        <taxon>Dothideomycetidae</taxon>
        <taxon>Capnodiales</taxon>
        <taxon>Capnodiaceae</taxon>
        <taxon>Polychaeton</taxon>
    </lineage>
</organism>
<proteinExistence type="predicted"/>
<dbReference type="Proteomes" id="UP000799441">
    <property type="component" value="Unassembled WGS sequence"/>
</dbReference>
<gene>
    <name evidence="1" type="ORF">K431DRAFT_298621</name>
</gene>
<dbReference type="AlphaFoldDB" id="A0A9P4PX25"/>
<reference evidence="1" key="1">
    <citation type="journal article" date="2020" name="Stud. Mycol.">
        <title>101 Dothideomycetes genomes: a test case for predicting lifestyles and emergence of pathogens.</title>
        <authorList>
            <person name="Haridas S."/>
            <person name="Albert R."/>
            <person name="Binder M."/>
            <person name="Bloem J."/>
            <person name="Labutti K."/>
            <person name="Salamov A."/>
            <person name="Andreopoulos B."/>
            <person name="Baker S."/>
            <person name="Barry K."/>
            <person name="Bills G."/>
            <person name="Bluhm B."/>
            <person name="Cannon C."/>
            <person name="Castanera R."/>
            <person name="Culley D."/>
            <person name="Daum C."/>
            <person name="Ezra D."/>
            <person name="Gonzalez J."/>
            <person name="Henrissat B."/>
            <person name="Kuo A."/>
            <person name="Liang C."/>
            <person name="Lipzen A."/>
            <person name="Lutzoni F."/>
            <person name="Magnuson J."/>
            <person name="Mondo S."/>
            <person name="Nolan M."/>
            <person name="Ohm R."/>
            <person name="Pangilinan J."/>
            <person name="Park H.-J."/>
            <person name="Ramirez L."/>
            <person name="Alfaro M."/>
            <person name="Sun H."/>
            <person name="Tritt A."/>
            <person name="Yoshinaga Y."/>
            <person name="Zwiers L.-H."/>
            <person name="Turgeon B."/>
            <person name="Goodwin S."/>
            <person name="Spatafora J."/>
            <person name="Crous P."/>
            <person name="Grigoriev I."/>
        </authorList>
    </citation>
    <scope>NUCLEOTIDE SEQUENCE</scope>
    <source>
        <strain evidence="1">CBS 116435</strain>
    </source>
</reference>
<keyword evidence="2" id="KW-1185">Reference proteome</keyword>
<sequence length="849" mass="94190">MPPHALFVAGTVSSDYLVYPMTSAATNASNGGGRQRELNLIVRPGNAGLVAQLLSAAAPEWDFDVVGPPVSHQMQSHPSHKMQVNLIDLRPSPTTVPGKPTFSVVNHKSINGSSQCQVPDLASSSGAAASTAIITGSGDGFEDVEPVLDFLQRSKPQYIIHYMTKPLAAGRLWDVIRNGPQTKDGLTPDNLVVIVEADDLRDSGISLSKALSWELTGEDFVRNLGSNGRLDTLATCPNLLVRFGSEGVIYHQGRDADNPTLYFNPHFLEGCSSADLAAHRTALASAFTAGFTLGFADSSHRISQGIRLGIAASERFAKSGITMSTVDDMPDYPIRQSMEGLTPNKTFSAVQMPSGRISTGDRWSIFNELTGDPAEIARRVVTHGPDRALSHCSVQKFGDMLSVDRFEQESYRAVLDTISEHMSAKRKAPTCIGFRGSSGAGKKYVASNLAKQLGNVQEIRILTYDSRNLTRPDIATICETIRDSTARGTLTVVTFENFDSVMQQRPMILHDFQNLMRDGTFTENGLQRSTGHAVMFFLINIEPALLDSAPTPTRTDFREVKTIDDSTITDCLHGIVQVRGPNCTGPDDSLYPVRRAIMLHQLILGRHPHLSIDGTIDIDDAVLHALLLVPSYRNGLQSLEKIVDTSRLTGKGKFDVASLPPEEQIQLHVDGRIFMSYLRSPKLPPALREKLAHGLFEAYKKQRVKMATTETLKRELEDDPVMCDWEDLPGELKESTRSQADDIPRKLRAVGCFMLNEKRTDPLIHVPEFSTPELDMLSEMEHERFNAERLQRQWRMGRRNPKQRVTPFIVPWRDLTQDWKDVDRVMVECVPRILNSANYYIYRIKGQTQ</sequence>
<accession>A0A9P4PX25</accession>
<evidence type="ECO:0008006" key="3">
    <source>
        <dbReference type="Google" id="ProtNLM"/>
    </source>
</evidence>
<name>A0A9P4PX25_9PEZI</name>
<protein>
    <recommendedName>
        <fullName evidence="3">Ryanodine receptor Ryr domain-containing protein</fullName>
    </recommendedName>
</protein>
<comment type="caution">
    <text evidence="1">The sequence shown here is derived from an EMBL/GenBank/DDBJ whole genome shotgun (WGS) entry which is preliminary data.</text>
</comment>
<dbReference type="OrthoDB" id="5305673at2759"/>
<dbReference type="EMBL" id="MU003872">
    <property type="protein sequence ID" value="KAF2716508.1"/>
    <property type="molecule type" value="Genomic_DNA"/>
</dbReference>